<evidence type="ECO:0000256" key="3">
    <source>
        <dbReference type="ARBA" id="ARBA00022452"/>
    </source>
</evidence>
<dbReference type="PROSITE" id="PS01156">
    <property type="entry name" value="TONB_DEPENDENT_REC_2"/>
    <property type="match status" value="1"/>
</dbReference>
<dbReference type="AlphaFoldDB" id="A0A7X8XYA2"/>
<dbReference type="Pfam" id="PF07715">
    <property type="entry name" value="Plug"/>
    <property type="match status" value="1"/>
</dbReference>
<evidence type="ECO:0000256" key="1">
    <source>
        <dbReference type="ARBA" id="ARBA00004571"/>
    </source>
</evidence>
<comment type="subcellular location">
    <subcellularLocation>
        <location evidence="1 9">Cell outer membrane</location>
        <topology evidence="1 9">Multi-pass membrane protein</topology>
    </subcellularLocation>
</comment>
<evidence type="ECO:0000256" key="10">
    <source>
        <dbReference type="SAM" id="SignalP"/>
    </source>
</evidence>
<keyword evidence="3 9" id="KW-1134">Transmembrane beta strand</keyword>
<dbReference type="InterPro" id="IPR008969">
    <property type="entry name" value="CarboxyPept-like_regulatory"/>
</dbReference>
<comment type="similarity">
    <text evidence="9">Belongs to the TonB-dependent receptor family.</text>
</comment>
<feature type="domain" description="TonB-dependent receptor plug" evidence="11">
    <location>
        <begin position="116"/>
        <end position="194"/>
    </location>
</feature>
<dbReference type="GO" id="GO:0015344">
    <property type="term" value="F:siderophore uptake transmembrane transporter activity"/>
    <property type="evidence" value="ECO:0007669"/>
    <property type="project" value="TreeGrafter"/>
</dbReference>
<evidence type="ECO:0000256" key="7">
    <source>
        <dbReference type="ARBA" id="ARBA00023136"/>
    </source>
</evidence>
<evidence type="ECO:0000256" key="5">
    <source>
        <dbReference type="ARBA" id="ARBA00022729"/>
    </source>
</evidence>
<keyword evidence="5 10" id="KW-0732">Signal</keyword>
<protein>
    <submittedName>
        <fullName evidence="12">TonB-dependent receptor</fullName>
    </submittedName>
</protein>
<dbReference type="Gene3D" id="2.40.170.20">
    <property type="entry name" value="TonB-dependent receptor, beta-barrel domain"/>
    <property type="match status" value="1"/>
</dbReference>
<feature type="chain" id="PRO_5030728294" evidence="10">
    <location>
        <begin position="18"/>
        <end position="847"/>
    </location>
</feature>
<name>A0A7X8XYA2_9BACT</name>
<evidence type="ECO:0000256" key="4">
    <source>
        <dbReference type="ARBA" id="ARBA00022692"/>
    </source>
</evidence>
<evidence type="ECO:0000259" key="11">
    <source>
        <dbReference type="Pfam" id="PF07715"/>
    </source>
</evidence>
<evidence type="ECO:0000256" key="6">
    <source>
        <dbReference type="ARBA" id="ARBA00023077"/>
    </source>
</evidence>
<dbReference type="Gene3D" id="2.60.40.1120">
    <property type="entry name" value="Carboxypeptidase-like, regulatory domain"/>
    <property type="match status" value="1"/>
</dbReference>
<keyword evidence="7 9" id="KW-0472">Membrane</keyword>
<accession>A0A7X8XYA2</accession>
<dbReference type="Pfam" id="PF13715">
    <property type="entry name" value="CarbopepD_reg_2"/>
    <property type="match status" value="1"/>
</dbReference>
<keyword evidence="4 9" id="KW-0812">Transmembrane</keyword>
<dbReference type="InterPro" id="IPR037066">
    <property type="entry name" value="Plug_dom_sf"/>
</dbReference>
<dbReference type="SUPFAM" id="SSF49464">
    <property type="entry name" value="Carboxypeptidase regulatory domain-like"/>
    <property type="match status" value="1"/>
</dbReference>
<keyword evidence="6" id="KW-0798">TonB box</keyword>
<reference evidence="12 13" key="1">
    <citation type="submission" date="2020-04" db="EMBL/GenBank/DDBJ databases">
        <title>Flammeovirga sp. SR4, a novel species isolated from seawater.</title>
        <authorList>
            <person name="Wang X."/>
        </authorList>
    </citation>
    <scope>NUCLEOTIDE SEQUENCE [LARGE SCALE GENOMIC DNA]</scope>
    <source>
        <strain evidence="12 13">SR4</strain>
    </source>
</reference>
<keyword evidence="13" id="KW-1185">Reference proteome</keyword>
<proteinExistence type="inferred from homology"/>
<dbReference type="Proteomes" id="UP000585050">
    <property type="component" value="Unassembled WGS sequence"/>
</dbReference>
<gene>
    <name evidence="12" type="ORF">HGP29_22675</name>
</gene>
<evidence type="ECO:0000256" key="2">
    <source>
        <dbReference type="ARBA" id="ARBA00022448"/>
    </source>
</evidence>
<dbReference type="PANTHER" id="PTHR30069">
    <property type="entry name" value="TONB-DEPENDENT OUTER MEMBRANE RECEPTOR"/>
    <property type="match status" value="1"/>
</dbReference>
<organism evidence="12 13">
    <name type="scientific">Flammeovirga agarivorans</name>
    <dbReference type="NCBI Taxonomy" id="2726742"/>
    <lineage>
        <taxon>Bacteria</taxon>
        <taxon>Pseudomonadati</taxon>
        <taxon>Bacteroidota</taxon>
        <taxon>Cytophagia</taxon>
        <taxon>Cytophagales</taxon>
        <taxon>Flammeovirgaceae</taxon>
        <taxon>Flammeovirga</taxon>
    </lineage>
</organism>
<keyword evidence="12" id="KW-0675">Receptor</keyword>
<comment type="caution">
    <text evidence="12">The sequence shown here is derived from an EMBL/GenBank/DDBJ whole genome shotgun (WGS) entry which is preliminary data.</text>
</comment>
<dbReference type="InterPro" id="IPR012910">
    <property type="entry name" value="Plug_dom"/>
</dbReference>
<dbReference type="EMBL" id="JABAIL010000009">
    <property type="protein sequence ID" value="NLR94024.1"/>
    <property type="molecule type" value="Genomic_DNA"/>
</dbReference>
<sequence>MSFIVALMTLLSSSAFAQTIIKGNLFDATTDEPIIGANVSVAGTTTGAISDFNGNFSFQSKVSGEQKVIISFVGMKPVEQQVTLNGGTVDLGQISLETDAIGLQEVEVMASVAVDRKTPVAAATVSAEEIEAKMGNQEFPQVLKSTPGVYVSGAGGGYGDSRIALRGFSSENVAVTINGVPVNDMENGSVYWSNWAGLGDVTRTMQVQRGLGASKLALPSVGGTINILTKTTDVEKGGSVYMGVGNDGYFKQGVSLSSGLMDNGWAVSGSFSHTAGNGYVDGTSFEGYSYFFNVSKQINENHTLSFTTFGAPQEHGQRRTYLHEEDYDKYGKRYNADWGYKNGEEFSQRTNFYHKPQMSLNWYWTISDKTELATTAYVSIGKGGGTGLTSNASYNDRLNVNDFRTDAGIIDWDAFTVANQQQFAETGNGSVLYASNNNHFWTGGVSTLTHKFNDNWTLTSGLDLRYYKGEHYQTVEDLMGNPYYTDYNNKSAGPRDLQQGDIMGYHNDGLVQWQGVFSQIEYSQNDLTYFLSAAGSHQGYKRIDYFSYDHGVDETDWVSFFGGSVKTGANYNINDHHNVFANVGYISRQPYMRAVFLNYKNDVNDQAVNEKILSGEVGYGYRTKGFKVNVNAYYTYWQDKAFTKTVYDDAGQSYSANLLGVDALHKGIELDMTYQPLRNLVFNAMVSVGDWRWMNNLENVIIYDDQQRPVDEVNVYMKDAQVGNSAQTTAAINATYEVIPRLRIMADWNYYGRLYANYDVTKLDDPRYNETDMYELPAYNLFDIGASYSFEIWKLDALVNAKVNNVFDTDYAVEGQQGSLDANGNPTLNGYYMGVGRTYSVGLKLNF</sequence>
<evidence type="ECO:0000313" key="12">
    <source>
        <dbReference type="EMBL" id="NLR94024.1"/>
    </source>
</evidence>
<evidence type="ECO:0000313" key="13">
    <source>
        <dbReference type="Proteomes" id="UP000585050"/>
    </source>
</evidence>
<dbReference type="PANTHER" id="PTHR30069:SF29">
    <property type="entry name" value="HEMOGLOBIN AND HEMOGLOBIN-HAPTOGLOBIN-BINDING PROTEIN 1-RELATED"/>
    <property type="match status" value="1"/>
</dbReference>
<evidence type="ECO:0000256" key="9">
    <source>
        <dbReference type="PROSITE-ProRule" id="PRU01360"/>
    </source>
</evidence>
<dbReference type="InterPro" id="IPR036942">
    <property type="entry name" value="Beta-barrel_TonB_sf"/>
</dbReference>
<dbReference type="InterPro" id="IPR010917">
    <property type="entry name" value="TonB_rcpt_CS"/>
</dbReference>
<keyword evidence="2 9" id="KW-0813">Transport</keyword>
<dbReference type="PROSITE" id="PS52016">
    <property type="entry name" value="TONB_DEPENDENT_REC_3"/>
    <property type="match status" value="1"/>
</dbReference>
<dbReference type="RefSeq" id="WP_168884737.1">
    <property type="nucleotide sequence ID" value="NZ_JABAIL010000009.1"/>
</dbReference>
<dbReference type="SUPFAM" id="SSF56935">
    <property type="entry name" value="Porins"/>
    <property type="match status" value="1"/>
</dbReference>
<dbReference type="InterPro" id="IPR039426">
    <property type="entry name" value="TonB-dep_rcpt-like"/>
</dbReference>
<keyword evidence="8 9" id="KW-0998">Cell outer membrane</keyword>
<dbReference type="GO" id="GO:0044718">
    <property type="term" value="P:siderophore transmembrane transport"/>
    <property type="evidence" value="ECO:0007669"/>
    <property type="project" value="TreeGrafter"/>
</dbReference>
<dbReference type="GO" id="GO:0009279">
    <property type="term" value="C:cell outer membrane"/>
    <property type="evidence" value="ECO:0007669"/>
    <property type="project" value="UniProtKB-SubCell"/>
</dbReference>
<dbReference type="Gene3D" id="2.170.130.10">
    <property type="entry name" value="TonB-dependent receptor, plug domain"/>
    <property type="match status" value="1"/>
</dbReference>
<feature type="signal peptide" evidence="10">
    <location>
        <begin position="1"/>
        <end position="17"/>
    </location>
</feature>
<evidence type="ECO:0000256" key="8">
    <source>
        <dbReference type="ARBA" id="ARBA00023237"/>
    </source>
</evidence>